<accession>A0A4P7TT60</accession>
<sequence length="172" mass="20106">MPSMIEIILLIILHIWLCRQGGDHFWSESRLNISLLMLKVEHLARGKGLRLDKSQSSQTPGFSLAFAGLFIATKVKTMDEEYRKDLQLWFGLTHASFCVMPRVFMEAMPPEWQEKMAQLLFEYSDTIKTDVCGVHSCFVTAKDGNNRFMRMPEDILNYRHPRREFIESFLKK</sequence>
<dbReference type="Proteomes" id="UP000296678">
    <property type="component" value="Chromosome"/>
</dbReference>
<protein>
    <submittedName>
        <fullName evidence="1">Uncharacterized protein</fullName>
    </submittedName>
</protein>
<gene>
    <name evidence="1" type="ORF">EKN05_015620</name>
</gene>
<evidence type="ECO:0000313" key="1">
    <source>
        <dbReference type="EMBL" id="QCC32810.1"/>
    </source>
</evidence>
<dbReference type="EMBL" id="CP037923">
    <property type="protein sequence ID" value="QCC32810.1"/>
    <property type="molecule type" value="Genomic_DNA"/>
</dbReference>
<reference evidence="2" key="1">
    <citation type="submission" date="2019-03" db="EMBL/GenBank/DDBJ databases">
        <title>Complete genome sequence and annotation of the laboratory reference strain Shigella flexneri 5a M90T and genome-wide transcription start site determination.</title>
        <authorList>
            <person name="Cervantes-Rivera R."/>
            <person name="Puhar A."/>
        </authorList>
    </citation>
    <scope>NUCLEOTIDE SEQUENCE [LARGE SCALE GENOMIC DNA]</scope>
    <source>
        <strain evidence="2">M90T / Serotype 5a</strain>
    </source>
</reference>
<evidence type="ECO:0000313" key="2">
    <source>
        <dbReference type="Proteomes" id="UP000296678"/>
    </source>
</evidence>
<proteinExistence type="predicted"/>
<name>A0A4P7TT60_SHIFM</name>
<dbReference type="AlphaFoldDB" id="A0A4P7TT60"/>
<organism evidence="1 2">
    <name type="scientific">Shigella flexneri serotype 5a (strain M90T)</name>
    <dbReference type="NCBI Taxonomy" id="1086030"/>
    <lineage>
        <taxon>Bacteria</taxon>
        <taxon>Pseudomonadati</taxon>
        <taxon>Pseudomonadota</taxon>
        <taxon>Gammaproteobacteria</taxon>
        <taxon>Enterobacterales</taxon>
        <taxon>Enterobacteriaceae</taxon>
        <taxon>Shigella</taxon>
    </lineage>
</organism>